<dbReference type="RefSeq" id="WP_013422935.1">
    <property type="nucleotide sequence ID" value="NC_014666.1"/>
</dbReference>
<gene>
    <name evidence="4" type="ordered locus">FraEuI1c_1760</name>
</gene>
<feature type="region of interest" description="Disordered" evidence="1">
    <location>
        <begin position="226"/>
        <end position="246"/>
    </location>
</feature>
<feature type="domain" description="DUF1731" evidence="3">
    <location>
        <begin position="290"/>
        <end position="337"/>
    </location>
</feature>
<evidence type="ECO:0000313" key="5">
    <source>
        <dbReference type="Proteomes" id="UP000002484"/>
    </source>
</evidence>
<name>E3JBE4_PSEI1</name>
<dbReference type="Gene3D" id="3.40.50.720">
    <property type="entry name" value="NAD(P)-binding Rossmann-like Domain"/>
    <property type="match status" value="1"/>
</dbReference>
<dbReference type="InterPro" id="IPR036291">
    <property type="entry name" value="NAD(P)-bd_dom_sf"/>
</dbReference>
<proteinExistence type="predicted"/>
<dbReference type="AlphaFoldDB" id="E3JBE4"/>
<dbReference type="HOGENOM" id="CLU_047373_0_2_11"/>
<feature type="compositionally biased region" description="Gly residues" evidence="1">
    <location>
        <begin position="235"/>
        <end position="246"/>
    </location>
</feature>
<keyword evidence="5" id="KW-1185">Reference proteome</keyword>
<dbReference type="Proteomes" id="UP000002484">
    <property type="component" value="Chromosome"/>
</dbReference>
<evidence type="ECO:0000259" key="2">
    <source>
        <dbReference type="Pfam" id="PF01370"/>
    </source>
</evidence>
<dbReference type="eggNOG" id="COG1090">
    <property type="taxonomic scope" value="Bacteria"/>
</dbReference>
<dbReference type="OrthoDB" id="9801773at2"/>
<evidence type="ECO:0008006" key="6">
    <source>
        <dbReference type="Google" id="ProtNLM"/>
    </source>
</evidence>
<dbReference type="Pfam" id="PF01370">
    <property type="entry name" value="Epimerase"/>
    <property type="match status" value="1"/>
</dbReference>
<sequence>MRIVVSGASGLLGSALVPALRADGHAVVTLVRREPRGPDEARWDPDGGQLDASVLAGVDAVVHLAGAGIGDHRWTESYRQKILDSRVHGTRLLAGALAARRTAGEAAGDGGRPVVLLSASGTGWYGVSADEPVDESAPAGTGFLADVVRAWEAATAPAADAGVRVCLLRSGVVLAGRGGVLARQLPLFRLGVGGRLGSGRQWVSWISLDDWVAAARFLLAEDGQGADGPAADGPVPGGDHGPTGGGATVRAVTGVAVAGPVNLVAPGAVTGAEFARTLGAVLRRPAILPVPRLALRAVVGGLADEAALASQRVVPRVLTDAGYQFHHPELAGALRAVLSR</sequence>
<dbReference type="InParanoid" id="E3JBE4"/>
<dbReference type="InterPro" id="IPR013549">
    <property type="entry name" value="DUF1731"/>
</dbReference>
<evidence type="ECO:0000313" key="4">
    <source>
        <dbReference type="EMBL" id="ADP79816.1"/>
    </source>
</evidence>
<dbReference type="PANTHER" id="PTHR11092">
    <property type="entry name" value="SUGAR NUCLEOTIDE EPIMERASE RELATED"/>
    <property type="match status" value="1"/>
</dbReference>
<dbReference type="PANTHER" id="PTHR11092:SF0">
    <property type="entry name" value="EPIMERASE FAMILY PROTEIN SDR39U1"/>
    <property type="match status" value="1"/>
</dbReference>
<protein>
    <recommendedName>
        <fullName evidence="6">NAD-dependent epimerase/dehydratase</fullName>
    </recommendedName>
</protein>
<dbReference type="STRING" id="298654.FraEuI1c_1760"/>
<evidence type="ECO:0000259" key="3">
    <source>
        <dbReference type="Pfam" id="PF08338"/>
    </source>
</evidence>
<dbReference type="EMBL" id="CP002299">
    <property type="protein sequence ID" value="ADP79816.1"/>
    <property type="molecule type" value="Genomic_DNA"/>
</dbReference>
<reference evidence="4 5" key="1">
    <citation type="submission" date="2010-10" db="EMBL/GenBank/DDBJ databases">
        <title>Complete sequence of Frankia sp. EuI1c.</title>
        <authorList>
            <consortium name="US DOE Joint Genome Institute"/>
            <person name="Lucas S."/>
            <person name="Copeland A."/>
            <person name="Lapidus A."/>
            <person name="Cheng J.-F."/>
            <person name="Bruce D."/>
            <person name="Goodwin L."/>
            <person name="Pitluck S."/>
            <person name="Chertkov O."/>
            <person name="Detter J.C."/>
            <person name="Han C."/>
            <person name="Tapia R."/>
            <person name="Land M."/>
            <person name="Hauser L."/>
            <person name="Jeffries C."/>
            <person name="Kyrpides N."/>
            <person name="Ivanova N."/>
            <person name="Mikhailova N."/>
            <person name="Beauchemin N."/>
            <person name="Sen A."/>
            <person name="Sur S.A."/>
            <person name="Gtari M."/>
            <person name="Wall L."/>
            <person name="Tisa L."/>
            <person name="Woyke T."/>
        </authorList>
    </citation>
    <scope>NUCLEOTIDE SEQUENCE [LARGE SCALE GENOMIC DNA]</scope>
    <source>
        <strain evidence="5">DSM 45817 / CECT 9037 / EuI1c</strain>
    </source>
</reference>
<dbReference type="InterPro" id="IPR001509">
    <property type="entry name" value="Epimerase_deHydtase"/>
</dbReference>
<dbReference type="Pfam" id="PF08338">
    <property type="entry name" value="DUF1731"/>
    <property type="match status" value="1"/>
</dbReference>
<accession>E3JBE4</accession>
<organism evidence="4 5">
    <name type="scientific">Pseudofrankia inefficax (strain DSM 45817 / CECT 9037 / DDB 130130 / EuI1c)</name>
    <name type="common">Frankia inefficax</name>
    <dbReference type="NCBI Taxonomy" id="298654"/>
    <lineage>
        <taxon>Bacteria</taxon>
        <taxon>Bacillati</taxon>
        <taxon>Actinomycetota</taxon>
        <taxon>Actinomycetes</taxon>
        <taxon>Frankiales</taxon>
        <taxon>Frankiaceae</taxon>
        <taxon>Pseudofrankia</taxon>
    </lineage>
</organism>
<dbReference type="KEGG" id="fri:FraEuI1c_1760"/>
<evidence type="ECO:0000256" key="1">
    <source>
        <dbReference type="SAM" id="MobiDB-lite"/>
    </source>
</evidence>
<dbReference type="SUPFAM" id="SSF51735">
    <property type="entry name" value="NAD(P)-binding Rossmann-fold domains"/>
    <property type="match status" value="1"/>
</dbReference>
<feature type="domain" description="NAD-dependent epimerase/dehydratase" evidence="2">
    <location>
        <begin position="3"/>
        <end position="222"/>
    </location>
</feature>
<dbReference type="FunCoup" id="E3JBE4">
    <property type="interactions" value="272"/>
</dbReference>